<evidence type="ECO:0000259" key="2">
    <source>
        <dbReference type="PROSITE" id="PS50181"/>
    </source>
</evidence>
<dbReference type="InterPro" id="IPR001810">
    <property type="entry name" value="F-box_dom"/>
</dbReference>
<dbReference type="OrthoDB" id="5359231at2759"/>
<protein>
    <recommendedName>
        <fullName evidence="2">F-box domain-containing protein</fullName>
    </recommendedName>
</protein>
<dbReference type="InterPro" id="IPR036047">
    <property type="entry name" value="F-box-like_dom_sf"/>
</dbReference>
<reference evidence="4" key="1">
    <citation type="journal article" date="2017" name="Genome Biol.">
        <title>Comparative genomics reveals high biological diversity and specific adaptations in the industrially and medically important fungal genus Aspergillus.</title>
        <authorList>
            <person name="de Vries R.P."/>
            <person name="Riley R."/>
            <person name="Wiebenga A."/>
            <person name="Aguilar-Osorio G."/>
            <person name="Amillis S."/>
            <person name="Uchima C.A."/>
            <person name="Anderluh G."/>
            <person name="Asadollahi M."/>
            <person name="Askin M."/>
            <person name="Barry K."/>
            <person name="Battaglia E."/>
            <person name="Bayram O."/>
            <person name="Benocci T."/>
            <person name="Braus-Stromeyer S.A."/>
            <person name="Caldana C."/>
            <person name="Canovas D."/>
            <person name="Cerqueira G.C."/>
            <person name="Chen F."/>
            <person name="Chen W."/>
            <person name="Choi C."/>
            <person name="Clum A."/>
            <person name="Dos Santos R.A."/>
            <person name="Damasio A.R."/>
            <person name="Diallinas G."/>
            <person name="Emri T."/>
            <person name="Fekete E."/>
            <person name="Flipphi M."/>
            <person name="Freyberg S."/>
            <person name="Gallo A."/>
            <person name="Gournas C."/>
            <person name="Habgood R."/>
            <person name="Hainaut M."/>
            <person name="Harispe M.L."/>
            <person name="Henrissat B."/>
            <person name="Hilden K.S."/>
            <person name="Hope R."/>
            <person name="Hossain A."/>
            <person name="Karabika E."/>
            <person name="Karaffa L."/>
            <person name="Karanyi Z."/>
            <person name="Krasevec N."/>
            <person name="Kuo A."/>
            <person name="Kusch H."/>
            <person name="LaButti K."/>
            <person name="Lagendijk E.L."/>
            <person name="Lapidus A."/>
            <person name="Levasseur A."/>
            <person name="Lindquist E."/>
            <person name="Lipzen A."/>
            <person name="Logrieco A.F."/>
            <person name="MacCabe A."/>
            <person name="Maekelae M.R."/>
            <person name="Malavazi I."/>
            <person name="Melin P."/>
            <person name="Meyer V."/>
            <person name="Mielnichuk N."/>
            <person name="Miskei M."/>
            <person name="Molnar A.P."/>
            <person name="Mule G."/>
            <person name="Ngan C.Y."/>
            <person name="Orejas M."/>
            <person name="Orosz E."/>
            <person name="Ouedraogo J.P."/>
            <person name="Overkamp K.M."/>
            <person name="Park H.-S."/>
            <person name="Perrone G."/>
            <person name="Piumi F."/>
            <person name="Punt P.J."/>
            <person name="Ram A.F."/>
            <person name="Ramon A."/>
            <person name="Rauscher S."/>
            <person name="Record E."/>
            <person name="Riano-Pachon D.M."/>
            <person name="Robert V."/>
            <person name="Roehrig J."/>
            <person name="Ruller R."/>
            <person name="Salamov A."/>
            <person name="Salih N.S."/>
            <person name="Samson R.A."/>
            <person name="Sandor E."/>
            <person name="Sanguinetti M."/>
            <person name="Schuetze T."/>
            <person name="Sepcic K."/>
            <person name="Shelest E."/>
            <person name="Sherlock G."/>
            <person name="Sophianopoulou V."/>
            <person name="Squina F.M."/>
            <person name="Sun H."/>
            <person name="Susca A."/>
            <person name="Todd R.B."/>
            <person name="Tsang A."/>
            <person name="Unkles S.E."/>
            <person name="van de Wiele N."/>
            <person name="van Rossen-Uffink D."/>
            <person name="Oliveira J.V."/>
            <person name="Vesth T.C."/>
            <person name="Visser J."/>
            <person name="Yu J.-H."/>
            <person name="Zhou M."/>
            <person name="Andersen M.R."/>
            <person name="Archer D.B."/>
            <person name="Baker S.E."/>
            <person name="Benoit I."/>
            <person name="Brakhage A.A."/>
            <person name="Braus G.H."/>
            <person name="Fischer R."/>
            <person name="Frisvad J.C."/>
            <person name="Goldman G.H."/>
            <person name="Houbraken J."/>
            <person name="Oakley B."/>
            <person name="Pocsi I."/>
            <person name="Scazzocchio C."/>
            <person name="Seiboth B."/>
            <person name="vanKuyk P.A."/>
            <person name="Wortman J."/>
            <person name="Dyer P.S."/>
            <person name="Grigoriev I.V."/>
        </authorList>
    </citation>
    <scope>NUCLEOTIDE SEQUENCE [LARGE SCALE GENOMIC DNA]</scope>
    <source>
        <strain evidence="4">CBS 516.65</strain>
    </source>
</reference>
<sequence>MTDLTRSLDSIPYDVFYQIASNLDCYDFISLSRANRSLNRVMSSGPIARKTIENNLLHTKEGQDASRSKSGYRKAVGRLFDIKESFATAQPYSASVIAYGTTFLYDSGSLCYVHDDDIRVLNVHGAAQKEQVMNISNVVARLLPHYAPGTSPIRLSLLHYSDGILAFLVELAEGPEAWLFAIDLRRRPANARNGRLRLRTQLSSTRRLFVRHNGSYLYYGTHSSLGYDGYPLWAIHCVDLRTGRHMSEKPVELAHFAGNEIGQTVCFGLHQDHLYAVSTQVDCEEEEVDWTSFYIWVCLAPEPNTRRRVTPNRTWRRQHREGPINDTWTDLSLRHDEATKRLMILECRREWRNGGSENCRTYYMQALPSPNEVNTGKQRTVPTDARVPYHEPLIKVHDPSSKPNPEPPKKRLRRHYHPEYQLRGTGTGTGTDDSSTQRRDFILAKTKYHAYNLSASSFVDLVNDPSPDPTNGSPSLIPHDRLRLRTVSRKRKCPIDETGEEGPRGLLYRPDLNDTNGQPIDHSEERFLSRGVHMWPPDNAPIELNNLLCPSERAGRVQAMADERSIVYSVNHDGLADGKQALILINFDPSIKFSGLTKLHQYNHHLDENFSSAQDPAGVAVGVEQPQFGGPSRERHSMSVVRTMGTNVGLPSVREEVAMYLRINRGYWLR</sequence>
<dbReference type="RefSeq" id="XP_022396737.1">
    <property type="nucleotide sequence ID" value="XM_022550477.1"/>
</dbReference>
<dbReference type="Proteomes" id="UP000184300">
    <property type="component" value="Unassembled WGS sequence"/>
</dbReference>
<keyword evidence="4" id="KW-1185">Reference proteome</keyword>
<dbReference type="STRING" id="1160497.A0A1L9V854"/>
<evidence type="ECO:0000313" key="3">
    <source>
        <dbReference type="EMBL" id="OJJ80039.1"/>
    </source>
</evidence>
<dbReference type="GeneID" id="34466737"/>
<dbReference type="VEuPathDB" id="FungiDB:ASPGLDRAFT_898868"/>
<evidence type="ECO:0000256" key="1">
    <source>
        <dbReference type="SAM" id="MobiDB-lite"/>
    </source>
</evidence>
<accession>A0A1L9V854</accession>
<evidence type="ECO:0000313" key="4">
    <source>
        <dbReference type="Proteomes" id="UP000184300"/>
    </source>
</evidence>
<dbReference type="SUPFAM" id="SSF81383">
    <property type="entry name" value="F-box domain"/>
    <property type="match status" value="1"/>
</dbReference>
<gene>
    <name evidence="3" type="ORF">ASPGLDRAFT_898868</name>
</gene>
<dbReference type="AlphaFoldDB" id="A0A1L9V854"/>
<feature type="region of interest" description="Disordered" evidence="1">
    <location>
        <begin position="394"/>
        <end position="415"/>
    </location>
</feature>
<dbReference type="EMBL" id="KV878913">
    <property type="protein sequence ID" value="OJJ80039.1"/>
    <property type="molecule type" value="Genomic_DNA"/>
</dbReference>
<proteinExistence type="predicted"/>
<feature type="domain" description="F-box" evidence="2">
    <location>
        <begin position="5"/>
        <end position="51"/>
    </location>
</feature>
<feature type="region of interest" description="Disordered" evidence="1">
    <location>
        <begin position="494"/>
        <end position="517"/>
    </location>
</feature>
<name>A0A1L9V854_ASPGL</name>
<dbReference type="PROSITE" id="PS50181">
    <property type="entry name" value="FBOX"/>
    <property type="match status" value="1"/>
</dbReference>
<organism evidence="3 4">
    <name type="scientific">Aspergillus glaucus CBS 516.65</name>
    <dbReference type="NCBI Taxonomy" id="1160497"/>
    <lineage>
        <taxon>Eukaryota</taxon>
        <taxon>Fungi</taxon>
        <taxon>Dikarya</taxon>
        <taxon>Ascomycota</taxon>
        <taxon>Pezizomycotina</taxon>
        <taxon>Eurotiomycetes</taxon>
        <taxon>Eurotiomycetidae</taxon>
        <taxon>Eurotiales</taxon>
        <taxon>Aspergillaceae</taxon>
        <taxon>Aspergillus</taxon>
        <taxon>Aspergillus subgen. Aspergillus</taxon>
    </lineage>
</organism>